<comment type="caution">
    <text evidence="11">The sequence shown here is derived from an EMBL/GenBank/DDBJ whole genome shotgun (WGS) entry which is preliminary data.</text>
</comment>
<dbReference type="GO" id="GO:0000155">
    <property type="term" value="F:phosphorelay sensor kinase activity"/>
    <property type="evidence" value="ECO:0007669"/>
    <property type="project" value="InterPro"/>
</dbReference>
<dbReference type="PANTHER" id="PTHR24421">
    <property type="entry name" value="NITRATE/NITRITE SENSOR PROTEIN NARX-RELATED"/>
    <property type="match status" value="1"/>
</dbReference>
<dbReference type="SUPFAM" id="SSF55874">
    <property type="entry name" value="ATPase domain of HSP90 chaperone/DNA topoisomerase II/histidine kinase"/>
    <property type="match status" value="1"/>
</dbReference>
<dbReference type="InterPro" id="IPR005467">
    <property type="entry name" value="His_kinase_dom"/>
</dbReference>
<dbReference type="PROSITE" id="PS50109">
    <property type="entry name" value="HIS_KIN"/>
    <property type="match status" value="1"/>
</dbReference>
<evidence type="ECO:0000256" key="5">
    <source>
        <dbReference type="ARBA" id="ARBA00022777"/>
    </source>
</evidence>
<reference evidence="11 12" key="1">
    <citation type="journal article" date="2013" name="Genome Announc.">
        <title>Draft genome sequences for three mercury-methylating, sulfate-reducing bacteria.</title>
        <authorList>
            <person name="Brown S.D."/>
            <person name="Hurt R.A.Jr."/>
            <person name="Gilmour C.C."/>
            <person name="Elias D.A."/>
        </authorList>
    </citation>
    <scope>NUCLEOTIDE SEQUENCE [LARGE SCALE GENOMIC DNA]</scope>
    <source>
        <strain evidence="11 12">DSM 16529</strain>
    </source>
</reference>
<evidence type="ECO:0000259" key="10">
    <source>
        <dbReference type="PROSITE" id="PS50109"/>
    </source>
</evidence>
<evidence type="ECO:0000256" key="3">
    <source>
        <dbReference type="ARBA" id="ARBA00022679"/>
    </source>
</evidence>
<evidence type="ECO:0000256" key="2">
    <source>
        <dbReference type="ARBA" id="ARBA00022475"/>
    </source>
</evidence>
<organism evidence="11 12">
    <name type="scientific">Alkalidesulfovibrio alkalitolerans DSM 16529</name>
    <dbReference type="NCBI Taxonomy" id="1121439"/>
    <lineage>
        <taxon>Bacteria</taxon>
        <taxon>Pseudomonadati</taxon>
        <taxon>Thermodesulfobacteriota</taxon>
        <taxon>Desulfovibrionia</taxon>
        <taxon>Desulfovibrionales</taxon>
        <taxon>Desulfovibrionaceae</taxon>
        <taxon>Alkalidesulfovibrio</taxon>
    </lineage>
</organism>
<protein>
    <submittedName>
        <fullName evidence="11">Histidine kinase</fullName>
    </submittedName>
</protein>
<dbReference type="GO" id="GO:0046983">
    <property type="term" value="F:protein dimerization activity"/>
    <property type="evidence" value="ECO:0007669"/>
    <property type="project" value="InterPro"/>
</dbReference>
<evidence type="ECO:0000256" key="6">
    <source>
        <dbReference type="ARBA" id="ARBA00022989"/>
    </source>
</evidence>
<accession>S7UAP9</accession>
<dbReference type="InterPro" id="IPR036890">
    <property type="entry name" value="HATPase_C_sf"/>
</dbReference>
<evidence type="ECO:0000256" key="9">
    <source>
        <dbReference type="SAM" id="MobiDB-lite"/>
    </source>
</evidence>
<dbReference type="EMBL" id="ATHI01000030">
    <property type="protein sequence ID" value="EPR31019.1"/>
    <property type="molecule type" value="Genomic_DNA"/>
</dbReference>
<dbReference type="InterPro" id="IPR003594">
    <property type="entry name" value="HATPase_dom"/>
</dbReference>
<dbReference type="CDD" id="cd16917">
    <property type="entry name" value="HATPase_UhpB-NarQ-NarX-like"/>
    <property type="match status" value="1"/>
</dbReference>
<dbReference type="PATRIC" id="fig|1121439.3.peg.2526"/>
<dbReference type="STRING" id="1121439.dsat_1146"/>
<keyword evidence="8" id="KW-0472">Membrane</keyword>
<dbReference type="InterPro" id="IPR011712">
    <property type="entry name" value="Sig_transdc_His_kin_sub3_dim/P"/>
</dbReference>
<sequence>MKGDGERMAPSPSAFPEPAPALPQERLAHEHEKALAALRERVKELDCLYAITRLSQRRDLSLDEVLSGVAEIVARAWQHPEVACARVVVGGRTFATPGFRRPVSRQSSPVVVDGERIGRIDVGYREERPACDEGPFLREERVLLDAVAEHLARIIASRQAEERLHELSRELIKAQETERQRIARELHDNVAQELSMLRMGLEALPDLMEKSGEQAAGQARDLSARLGGAIASLRDLSYDLLPPALDQLGLAETAFRLCEGFSARHGIEVAFFADGMQGVRTSFETHINLYRILQEALANARRHSGAKLVTVKLIASYPDIILRVEDDGAGFDPDIRQGQALAEKRMGLWSMRERARLLGGRLTIRSKPGAGTRIVAEAPLAGTP</sequence>
<feature type="region of interest" description="Disordered" evidence="9">
    <location>
        <begin position="1"/>
        <end position="20"/>
    </location>
</feature>
<dbReference type="SMART" id="SM00387">
    <property type="entry name" value="HATPase_c"/>
    <property type="match status" value="1"/>
</dbReference>
<dbReference type="Gene3D" id="1.20.5.1930">
    <property type="match status" value="1"/>
</dbReference>
<gene>
    <name evidence="11" type="ORF">dsat_1146</name>
</gene>
<dbReference type="PANTHER" id="PTHR24421:SF37">
    <property type="entry name" value="SENSOR HISTIDINE KINASE NARS"/>
    <property type="match status" value="1"/>
</dbReference>
<proteinExistence type="predicted"/>
<dbReference type="AlphaFoldDB" id="S7UAP9"/>
<evidence type="ECO:0000313" key="11">
    <source>
        <dbReference type="EMBL" id="EPR31019.1"/>
    </source>
</evidence>
<dbReference type="Pfam" id="PF02518">
    <property type="entry name" value="HATPase_c"/>
    <property type="match status" value="1"/>
</dbReference>
<keyword evidence="7" id="KW-0902">Two-component regulatory system</keyword>
<feature type="domain" description="Histidine kinase" evidence="10">
    <location>
        <begin position="185"/>
        <end position="382"/>
    </location>
</feature>
<dbReference type="Gene3D" id="3.30.565.10">
    <property type="entry name" value="Histidine kinase-like ATPase, C-terminal domain"/>
    <property type="match status" value="1"/>
</dbReference>
<evidence type="ECO:0000256" key="4">
    <source>
        <dbReference type="ARBA" id="ARBA00022692"/>
    </source>
</evidence>
<keyword evidence="12" id="KW-1185">Reference proteome</keyword>
<evidence type="ECO:0000256" key="7">
    <source>
        <dbReference type="ARBA" id="ARBA00023012"/>
    </source>
</evidence>
<dbReference type="GO" id="GO:0005886">
    <property type="term" value="C:plasma membrane"/>
    <property type="evidence" value="ECO:0007669"/>
    <property type="project" value="UniProtKB-SubCell"/>
</dbReference>
<keyword evidence="6" id="KW-1133">Transmembrane helix</keyword>
<evidence type="ECO:0000256" key="1">
    <source>
        <dbReference type="ARBA" id="ARBA00004651"/>
    </source>
</evidence>
<keyword evidence="5 11" id="KW-0418">Kinase</keyword>
<evidence type="ECO:0000256" key="8">
    <source>
        <dbReference type="ARBA" id="ARBA00023136"/>
    </source>
</evidence>
<keyword evidence="4" id="KW-0812">Transmembrane</keyword>
<comment type="subcellular location">
    <subcellularLocation>
        <location evidence="1">Cell membrane</location>
        <topology evidence="1">Multi-pass membrane protein</topology>
    </subcellularLocation>
</comment>
<dbReference type="Pfam" id="PF07730">
    <property type="entry name" value="HisKA_3"/>
    <property type="match status" value="1"/>
</dbReference>
<evidence type="ECO:0000313" key="12">
    <source>
        <dbReference type="Proteomes" id="UP000014975"/>
    </source>
</evidence>
<dbReference type="SUPFAM" id="SSF55781">
    <property type="entry name" value="GAF domain-like"/>
    <property type="match status" value="1"/>
</dbReference>
<dbReference type="Proteomes" id="UP000014975">
    <property type="component" value="Unassembled WGS sequence"/>
</dbReference>
<keyword evidence="2" id="KW-1003">Cell membrane</keyword>
<dbReference type="InterPro" id="IPR050482">
    <property type="entry name" value="Sensor_HK_TwoCompSys"/>
</dbReference>
<keyword evidence="3" id="KW-0808">Transferase</keyword>
<name>S7UAP9_9BACT</name>
<dbReference type="eggNOG" id="COG4585">
    <property type="taxonomic scope" value="Bacteria"/>
</dbReference>